<organism evidence="2 3">
    <name type="scientific">Paractinoplanes bogorensis</name>
    <dbReference type="NCBI Taxonomy" id="1610840"/>
    <lineage>
        <taxon>Bacteria</taxon>
        <taxon>Bacillati</taxon>
        <taxon>Actinomycetota</taxon>
        <taxon>Actinomycetes</taxon>
        <taxon>Micromonosporales</taxon>
        <taxon>Micromonosporaceae</taxon>
        <taxon>Paractinoplanes</taxon>
    </lineage>
</organism>
<dbReference type="RefSeq" id="WP_215791672.1">
    <property type="nucleotide sequence ID" value="NZ_JAHKKG010000009.1"/>
</dbReference>
<proteinExistence type="predicted"/>
<evidence type="ECO:0000313" key="3">
    <source>
        <dbReference type="Proteomes" id="UP001519654"/>
    </source>
</evidence>
<feature type="region of interest" description="Disordered" evidence="1">
    <location>
        <begin position="1"/>
        <end position="20"/>
    </location>
</feature>
<name>A0ABS5YVC3_9ACTN</name>
<feature type="compositionally biased region" description="Acidic residues" evidence="1">
    <location>
        <begin position="39"/>
        <end position="53"/>
    </location>
</feature>
<comment type="caution">
    <text evidence="2">The sequence shown here is derived from an EMBL/GenBank/DDBJ whole genome shotgun (WGS) entry which is preliminary data.</text>
</comment>
<keyword evidence="3" id="KW-1185">Reference proteome</keyword>
<sequence>MVGDGQRDDGQGDLVEEDELPHAAVAAWADGEHRPQTGENEEAEGAPSLDDELIVGGGGHGRDAAGERHEARQGVQGEECSAGEIHGSDLPVRGDGLATRRSRVIEQGVAVSG</sequence>
<reference evidence="2 3" key="1">
    <citation type="submission" date="2021-06" db="EMBL/GenBank/DDBJ databases">
        <title>Actinoplanes lichenicola sp. nov., and Actinoplanes ovalisporus sp. nov., isolated from lichen in Thailand.</title>
        <authorList>
            <person name="Saeng-In P."/>
            <person name="Kanchanasin P."/>
            <person name="Yuki M."/>
            <person name="Kudo T."/>
            <person name="Ohkuma M."/>
            <person name="Phongsopitanun W."/>
            <person name="Tanasupawat S."/>
        </authorList>
    </citation>
    <scope>NUCLEOTIDE SEQUENCE [LARGE SCALE GENOMIC DNA]</scope>
    <source>
        <strain evidence="2 3">NBRC 110975</strain>
    </source>
</reference>
<feature type="compositionally biased region" description="Basic and acidic residues" evidence="1">
    <location>
        <begin position="60"/>
        <end position="72"/>
    </location>
</feature>
<protein>
    <submittedName>
        <fullName evidence="2">Uncharacterized protein</fullName>
    </submittedName>
</protein>
<dbReference type="EMBL" id="JAHKKG010000009">
    <property type="protein sequence ID" value="MBU2667406.1"/>
    <property type="molecule type" value="Genomic_DNA"/>
</dbReference>
<evidence type="ECO:0000313" key="2">
    <source>
        <dbReference type="EMBL" id="MBU2667406.1"/>
    </source>
</evidence>
<feature type="region of interest" description="Disordered" evidence="1">
    <location>
        <begin position="30"/>
        <end position="95"/>
    </location>
</feature>
<evidence type="ECO:0000256" key="1">
    <source>
        <dbReference type="SAM" id="MobiDB-lite"/>
    </source>
</evidence>
<accession>A0ABS5YVC3</accession>
<feature type="compositionally biased region" description="Basic and acidic residues" evidence="1">
    <location>
        <begin position="1"/>
        <end position="10"/>
    </location>
</feature>
<dbReference type="Proteomes" id="UP001519654">
    <property type="component" value="Unassembled WGS sequence"/>
</dbReference>
<gene>
    <name evidence="2" type="ORF">KOI35_28230</name>
</gene>